<dbReference type="InParanoid" id="A0A2T3AW92"/>
<proteinExistence type="predicted"/>
<evidence type="ECO:0000259" key="2">
    <source>
        <dbReference type="Pfam" id="PF25000"/>
    </source>
</evidence>
<feature type="domain" description="NB-ARC" evidence="1">
    <location>
        <begin position="255"/>
        <end position="435"/>
    </location>
</feature>
<feature type="domain" description="DUF7779" evidence="2">
    <location>
        <begin position="523"/>
        <end position="599"/>
    </location>
</feature>
<dbReference type="Gene3D" id="1.25.40.10">
    <property type="entry name" value="Tetratricopeptide repeat domain"/>
    <property type="match status" value="1"/>
</dbReference>
<dbReference type="Pfam" id="PF00931">
    <property type="entry name" value="NB-ARC"/>
    <property type="match status" value="1"/>
</dbReference>
<dbReference type="InterPro" id="IPR002182">
    <property type="entry name" value="NB-ARC"/>
</dbReference>
<dbReference type="InterPro" id="IPR027417">
    <property type="entry name" value="P-loop_NTPase"/>
</dbReference>
<reference evidence="3 4" key="1">
    <citation type="journal article" date="2018" name="New Phytol.">
        <title>Comparative genomics and transcriptomics depict ericoid mycorrhizal fungi as versatile saprotrophs and plant mutualists.</title>
        <authorList>
            <person name="Martino E."/>
            <person name="Morin E."/>
            <person name="Grelet G.A."/>
            <person name="Kuo A."/>
            <person name="Kohler A."/>
            <person name="Daghino S."/>
            <person name="Barry K.W."/>
            <person name="Cichocki N."/>
            <person name="Clum A."/>
            <person name="Dockter R.B."/>
            <person name="Hainaut M."/>
            <person name="Kuo R.C."/>
            <person name="LaButti K."/>
            <person name="Lindahl B.D."/>
            <person name="Lindquist E.A."/>
            <person name="Lipzen A."/>
            <person name="Khouja H.R."/>
            <person name="Magnuson J."/>
            <person name="Murat C."/>
            <person name="Ohm R.A."/>
            <person name="Singer S.W."/>
            <person name="Spatafora J.W."/>
            <person name="Wang M."/>
            <person name="Veneault-Fourrey C."/>
            <person name="Henrissat B."/>
            <person name="Grigoriev I.V."/>
            <person name="Martin F.M."/>
            <person name="Perotto S."/>
        </authorList>
    </citation>
    <scope>NUCLEOTIDE SEQUENCE [LARGE SCALE GENOMIC DNA]</scope>
    <source>
        <strain evidence="3 4">ATCC 22711</strain>
    </source>
</reference>
<protein>
    <submittedName>
        <fullName evidence="3">Uncharacterized protein</fullName>
    </submittedName>
</protein>
<dbReference type="SUPFAM" id="SSF52540">
    <property type="entry name" value="P-loop containing nucleoside triphosphate hydrolases"/>
    <property type="match status" value="1"/>
</dbReference>
<dbReference type="Pfam" id="PF13424">
    <property type="entry name" value="TPR_12"/>
    <property type="match status" value="1"/>
</dbReference>
<dbReference type="InterPro" id="IPR056681">
    <property type="entry name" value="DUF7779"/>
</dbReference>
<organism evidence="3 4">
    <name type="scientific">Amorphotheca resinae ATCC 22711</name>
    <dbReference type="NCBI Taxonomy" id="857342"/>
    <lineage>
        <taxon>Eukaryota</taxon>
        <taxon>Fungi</taxon>
        <taxon>Dikarya</taxon>
        <taxon>Ascomycota</taxon>
        <taxon>Pezizomycotina</taxon>
        <taxon>Leotiomycetes</taxon>
        <taxon>Helotiales</taxon>
        <taxon>Amorphothecaceae</taxon>
        <taxon>Amorphotheca</taxon>
    </lineage>
</organism>
<dbReference type="Pfam" id="PF25000">
    <property type="entry name" value="DUF7779"/>
    <property type="match status" value="1"/>
</dbReference>
<dbReference type="EMBL" id="KZ679014">
    <property type="protein sequence ID" value="PSS12942.1"/>
    <property type="molecule type" value="Genomic_DNA"/>
</dbReference>
<dbReference type="GO" id="GO:0043531">
    <property type="term" value="F:ADP binding"/>
    <property type="evidence" value="ECO:0007669"/>
    <property type="project" value="InterPro"/>
</dbReference>
<dbReference type="AlphaFoldDB" id="A0A2T3AW92"/>
<keyword evidence="4" id="KW-1185">Reference proteome</keyword>
<dbReference type="SUPFAM" id="SSF48452">
    <property type="entry name" value="TPR-like"/>
    <property type="match status" value="1"/>
</dbReference>
<gene>
    <name evidence="3" type="ORF">M430DRAFT_43765</name>
</gene>
<evidence type="ECO:0000313" key="4">
    <source>
        <dbReference type="Proteomes" id="UP000241818"/>
    </source>
</evidence>
<evidence type="ECO:0000313" key="3">
    <source>
        <dbReference type="EMBL" id="PSS12942.1"/>
    </source>
</evidence>
<dbReference type="SUPFAM" id="SSF53474">
    <property type="entry name" value="alpha/beta-Hydrolases"/>
    <property type="match status" value="1"/>
</dbReference>
<dbReference type="PANTHER" id="PTHR46082:SF6">
    <property type="entry name" value="AAA+ ATPASE DOMAIN-CONTAINING PROTEIN-RELATED"/>
    <property type="match status" value="1"/>
</dbReference>
<dbReference type="Pfam" id="PF13374">
    <property type="entry name" value="TPR_10"/>
    <property type="match status" value="1"/>
</dbReference>
<dbReference type="OrthoDB" id="1658288at2759"/>
<dbReference type="InterPro" id="IPR029058">
    <property type="entry name" value="AB_hydrolase_fold"/>
</dbReference>
<dbReference type="STRING" id="857342.A0A2T3AW92"/>
<accession>A0A2T3AW92</accession>
<dbReference type="InterPro" id="IPR053137">
    <property type="entry name" value="NLR-like"/>
</dbReference>
<evidence type="ECO:0000259" key="1">
    <source>
        <dbReference type="Pfam" id="PF00931"/>
    </source>
</evidence>
<dbReference type="Proteomes" id="UP000241818">
    <property type="component" value="Unassembled WGS sequence"/>
</dbReference>
<dbReference type="InterPro" id="IPR011990">
    <property type="entry name" value="TPR-like_helical_dom_sf"/>
</dbReference>
<dbReference type="PANTHER" id="PTHR46082">
    <property type="entry name" value="ATP/GTP-BINDING PROTEIN-RELATED"/>
    <property type="match status" value="1"/>
</dbReference>
<sequence length="796" mass="90979">MIYGYNSKLSSHGIDTIMDYGREFLEGIKRVRYTKELRERPLFFVAHSFGGIILAHCLVKAVQTDESGHATIAALHKATYGILFFGAPHKGLVIDDIQRMIMRKDDHPRAELLEQIKSKSDLLIYQLADFKNLIRDRKIVSFYETQQTRRLNLDPETGLWGRTGSYMTAIDSGSALLDLPDSVEVKIPVNADHSQIVKFDSRNAEAYKTAAGYLKQFEQDARRIVSDRFSPARRKRPPTSTVPFDRDRKFVGRQDILKDLESHFSQADSHNRVVLVGLGGVGKSQIAIEYSYRLRAKDPQIWVFWVHAATAEKFEQAYKSIATKLELPGCDDPKTDVLGLVSRWLGDVDNGRWLMILDNADDIDVFFQRQHRSEDRDNTQNAAPLSSYIPQTATGSVLLTTRDRRTASWLSTGDPSAITVDLMKPDDAELLLRNKIPDGISDHSERTELVKELDCLPLAITQAAAYISARVTRMTVRRYLTLYQQDERSQYRLLNEEHGDLRRNPGVPNSVIRTWQISFDQIKRSQPRAAELLSFMAMLDRQGIPEFLLGVKYPDPLDLEEALAPLHEFSLITTEKGGKSFEMHRLVQLATRKWLEKDEETEKWQGEAINALSEAFPTGEYDNWKTCEALSPHAREVLRCGLTSEQYLLTRAYLLYNMAWYSHRQGRYVIAQEEIQESLAIQEQRLVDGHLSILSSTRLIAVVLYGQGKYDEAETMNRRALAGYEEVLGLEHLNTLATVYNLALVLHDQGKYDMAIVLYNRAWNGFKKTLGSEHPTTRRCSDYRTDMIEEMELQDN</sequence>
<dbReference type="GeneID" id="36575728"/>
<name>A0A2T3AW92_AMORE</name>
<dbReference type="RefSeq" id="XP_024718933.1">
    <property type="nucleotide sequence ID" value="XM_024867647.1"/>
</dbReference>
<dbReference type="Gene3D" id="3.40.50.300">
    <property type="entry name" value="P-loop containing nucleotide triphosphate hydrolases"/>
    <property type="match status" value="1"/>
</dbReference>